<dbReference type="AlphaFoldDB" id="A0A917UZ48"/>
<protein>
    <submittedName>
        <fullName evidence="1">Uncharacterized protein</fullName>
    </submittedName>
</protein>
<sequence>MIRFPAPGKRWKPFGIPSYALGFPPVGAGHAREGSYAGKTVVGLSPLRGHGPLPQIKKDCAASSARKA</sequence>
<proteinExistence type="predicted"/>
<dbReference type="Proteomes" id="UP000635983">
    <property type="component" value="Unassembled WGS sequence"/>
</dbReference>
<comment type="caution">
    <text evidence="1">The sequence shown here is derived from an EMBL/GenBank/DDBJ whole genome shotgun (WGS) entry which is preliminary data.</text>
</comment>
<organism evidence="1 2">
    <name type="scientific">Pseudomonas matsuisoli</name>
    <dbReference type="NCBI Taxonomy" id="1515666"/>
    <lineage>
        <taxon>Bacteria</taxon>
        <taxon>Pseudomonadati</taxon>
        <taxon>Pseudomonadota</taxon>
        <taxon>Gammaproteobacteria</taxon>
        <taxon>Pseudomonadales</taxon>
        <taxon>Pseudomonadaceae</taxon>
        <taxon>Pseudomonas</taxon>
    </lineage>
</organism>
<keyword evidence="2" id="KW-1185">Reference proteome</keyword>
<reference evidence="1" key="2">
    <citation type="submission" date="2020-09" db="EMBL/GenBank/DDBJ databases">
        <authorList>
            <person name="Sun Q."/>
            <person name="Ohkuma M."/>
        </authorList>
    </citation>
    <scope>NUCLEOTIDE SEQUENCE</scope>
    <source>
        <strain evidence="1">JCM 30078</strain>
    </source>
</reference>
<gene>
    <name evidence="1" type="ORF">GCM10009304_26260</name>
</gene>
<dbReference type="EMBL" id="BMPO01000005">
    <property type="protein sequence ID" value="GGJ99196.1"/>
    <property type="molecule type" value="Genomic_DNA"/>
</dbReference>
<name>A0A917UZ48_9PSED</name>
<evidence type="ECO:0000313" key="2">
    <source>
        <dbReference type="Proteomes" id="UP000635983"/>
    </source>
</evidence>
<accession>A0A917UZ48</accession>
<evidence type="ECO:0000313" key="1">
    <source>
        <dbReference type="EMBL" id="GGJ99196.1"/>
    </source>
</evidence>
<reference evidence="1" key="1">
    <citation type="journal article" date="2014" name="Int. J. Syst. Evol. Microbiol.">
        <title>Complete genome sequence of Corynebacterium casei LMG S-19264T (=DSM 44701T), isolated from a smear-ripened cheese.</title>
        <authorList>
            <consortium name="US DOE Joint Genome Institute (JGI-PGF)"/>
            <person name="Walter F."/>
            <person name="Albersmeier A."/>
            <person name="Kalinowski J."/>
            <person name="Ruckert C."/>
        </authorList>
    </citation>
    <scope>NUCLEOTIDE SEQUENCE</scope>
    <source>
        <strain evidence="1">JCM 30078</strain>
    </source>
</reference>